<dbReference type="Gene3D" id="3.30.40.10">
    <property type="entry name" value="Zinc/RING finger domain, C3HC4 (zinc finger)"/>
    <property type="match status" value="1"/>
</dbReference>
<evidence type="ECO:0000256" key="7">
    <source>
        <dbReference type="ARBA" id="ARBA00022786"/>
    </source>
</evidence>
<dbReference type="GO" id="GO:0043161">
    <property type="term" value="P:proteasome-mediated ubiquitin-dependent protein catabolic process"/>
    <property type="evidence" value="ECO:0007669"/>
    <property type="project" value="UniProtKB-ARBA"/>
</dbReference>
<dbReference type="InterPro" id="IPR001841">
    <property type="entry name" value="Znf_RING"/>
</dbReference>
<name>A0AAV3RFS9_LITER</name>
<dbReference type="PANTHER" id="PTHR22937">
    <property type="entry name" value="E3 UBIQUITIN-PROTEIN LIGASE RNF165"/>
    <property type="match status" value="1"/>
</dbReference>
<keyword evidence="8" id="KW-0862">Zinc</keyword>
<accession>A0AAV3RFS9</accession>
<dbReference type="PANTHER" id="PTHR22937:SF224">
    <property type="entry name" value="E3 UBIQUITIN-PROTEIN LIGASE MBR1-RELATED"/>
    <property type="match status" value="1"/>
</dbReference>
<sequence length="701" mass="75163">MQGQRSGNGPLPELSFFHSSSSDSSIDPQSCWNCMLNPSQGQPSDCVVSSTNGSTSYLNSALQEGHALSGWNLGESSSSGACDVTNQKNNLNDCARGALVLGERQYGLSDNLSLNSLNGDLHTVQHASGSFFMQSSVPSDLIANLELAGSNEDENNDDDCQVIECVNTFSFGSSNQQSPGPSSYPHHFTGMPSESGIYLAEGAVERPNSSSGGSRLSCKRKMRETCFGQSSGSGSSNHIQNVGSSLWQGTAIYPKAAYSRPVASGNNIGINCERSQPRLGLSIGETASEFPLSLGTPGNAERSHRNFRSRITTSRQQDAVPVTFSCTQNAGGSSNLSSAQRSLRLPPISNSFDVNPFNVAEGGSLQGYSMRRDSQLWWSSASSSRADGPSSAVSSEGVSFQCDEPYLSSVPGVGSQHPMFIPASGSSSQNPGNWSLAAKSIGTSLGVASSSHGGVRSGFNSSAPPLIPHHHSLHPSRLPEYSQRSLITPPGAGTGNQNTHNLMHSGPYSTLPEITFPSMPSNQRRSNARSSLLLGSTVGITHPSRGLAAASEGRSWLVSEIRNVLDRMRRGEALRVEDLMILDQSGFFGMADLHDRHRDMRLDVDNMSYEELLALEERIGNVCTGLSEETISSRLKQRKYVDINTHKQDEEEPCCICQEEYSDGQGLGILECGHEFHSGCIKQWLMQKNLCPICKTTGLNK</sequence>
<dbReference type="InterPro" id="IPR045191">
    <property type="entry name" value="MBR1/2-like"/>
</dbReference>
<dbReference type="GO" id="GO:0061630">
    <property type="term" value="F:ubiquitin protein ligase activity"/>
    <property type="evidence" value="ECO:0007669"/>
    <property type="project" value="UniProtKB-EC"/>
</dbReference>
<dbReference type="PROSITE" id="PS50089">
    <property type="entry name" value="ZF_RING_2"/>
    <property type="match status" value="1"/>
</dbReference>
<gene>
    <name evidence="12" type="ORF">LIER_27638</name>
</gene>
<dbReference type="SMART" id="SM00184">
    <property type="entry name" value="RING"/>
    <property type="match status" value="1"/>
</dbReference>
<organism evidence="12 13">
    <name type="scientific">Lithospermum erythrorhizon</name>
    <name type="common">Purple gromwell</name>
    <name type="synonym">Lithospermum officinale var. erythrorhizon</name>
    <dbReference type="NCBI Taxonomy" id="34254"/>
    <lineage>
        <taxon>Eukaryota</taxon>
        <taxon>Viridiplantae</taxon>
        <taxon>Streptophyta</taxon>
        <taxon>Embryophyta</taxon>
        <taxon>Tracheophyta</taxon>
        <taxon>Spermatophyta</taxon>
        <taxon>Magnoliopsida</taxon>
        <taxon>eudicotyledons</taxon>
        <taxon>Gunneridae</taxon>
        <taxon>Pentapetalae</taxon>
        <taxon>asterids</taxon>
        <taxon>lamiids</taxon>
        <taxon>Boraginales</taxon>
        <taxon>Boraginaceae</taxon>
        <taxon>Boraginoideae</taxon>
        <taxon>Lithospermeae</taxon>
        <taxon>Lithospermum</taxon>
    </lineage>
</organism>
<keyword evidence="13" id="KW-1185">Reference proteome</keyword>
<keyword evidence="7" id="KW-0833">Ubl conjugation pathway</keyword>
<dbReference type="GO" id="GO:0010228">
    <property type="term" value="P:vegetative to reproductive phase transition of meristem"/>
    <property type="evidence" value="ECO:0007669"/>
    <property type="project" value="UniProtKB-ARBA"/>
</dbReference>
<evidence type="ECO:0000259" key="11">
    <source>
        <dbReference type="PROSITE" id="PS50089"/>
    </source>
</evidence>
<dbReference type="FunFam" id="3.30.40.10:FF:000309">
    <property type="entry name" value="E3 ubiquitin-protein ligase MBR2"/>
    <property type="match status" value="1"/>
</dbReference>
<evidence type="ECO:0000256" key="8">
    <source>
        <dbReference type="ARBA" id="ARBA00022833"/>
    </source>
</evidence>
<dbReference type="InterPro" id="IPR013083">
    <property type="entry name" value="Znf_RING/FYVE/PHD"/>
</dbReference>
<evidence type="ECO:0000256" key="10">
    <source>
        <dbReference type="SAM" id="MobiDB-lite"/>
    </source>
</evidence>
<proteinExistence type="predicted"/>
<evidence type="ECO:0000256" key="3">
    <source>
        <dbReference type="ARBA" id="ARBA00012483"/>
    </source>
</evidence>
<evidence type="ECO:0000256" key="9">
    <source>
        <dbReference type="PROSITE-ProRule" id="PRU00175"/>
    </source>
</evidence>
<keyword evidence="4" id="KW-0808">Transferase</keyword>
<evidence type="ECO:0000313" key="12">
    <source>
        <dbReference type="EMBL" id="GAA0174196.1"/>
    </source>
</evidence>
<comment type="caution">
    <text evidence="12">The sequence shown here is derived from an EMBL/GenBank/DDBJ whole genome shotgun (WGS) entry which is preliminary data.</text>
</comment>
<dbReference type="SUPFAM" id="SSF57850">
    <property type="entry name" value="RING/U-box"/>
    <property type="match status" value="1"/>
</dbReference>
<feature type="region of interest" description="Disordered" evidence="10">
    <location>
        <begin position="1"/>
        <end position="22"/>
    </location>
</feature>
<evidence type="ECO:0000256" key="2">
    <source>
        <dbReference type="ARBA" id="ARBA00004906"/>
    </source>
</evidence>
<keyword evidence="12" id="KW-0436">Ligase</keyword>
<keyword evidence="5" id="KW-0479">Metal-binding</keyword>
<evidence type="ECO:0000256" key="4">
    <source>
        <dbReference type="ARBA" id="ARBA00022679"/>
    </source>
</evidence>
<comment type="pathway">
    <text evidence="2">Protein modification; protein ubiquitination.</text>
</comment>
<evidence type="ECO:0000256" key="6">
    <source>
        <dbReference type="ARBA" id="ARBA00022771"/>
    </source>
</evidence>
<dbReference type="AlphaFoldDB" id="A0AAV3RFS9"/>
<feature type="domain" description="RING-type" evidence="11">
    <location>
        <begin position="654"/>
        <end position="695"/>
    </location>
</feature>
<comment type="catalytic activity">
    <reaction evidence="1">
        <text>S-ubiquitinyl-[E2 ubiquitin-conjugating enzyme]-L-cysteine + [acceptor protein]-L-lysine = [E2 ubiquitin-conjugating enzyme]-L-cysteine + N(6)-ubiquitinyl-[acceptor protein]-L-lysine.</text>
        <dbReference type="EC" id="2.3.2.27"/>
    </reaction>
</comment>
<protein>
    <recommendedName>
        <fullName evidence="3">RING-type E3 ubiquitin transferase</fullName>
        <ecNumber evidence="3">2.3.2.27</ecNumber>
    </recommendedName>
</protein>
<dbReference type="GO" id="GO:0016874">
    <property type="term" value="F:ligase activity"/>
    <property type="evidence" value="ECO:0007669"/>
    <property type="project" value="UniProtKB-KW"/>
</dbReference>
<evidence type="ECO:0000256" key="1">
    <source>
        <dbReference type="ARBA" id="ARBA00000900"/>
    </source>
</evidence>
<dbReference type="Pfam" id="PF13639">
    <property type="entry name" value="zf-RING_2"/>
    <property type="match status" value="1"/>
</dbReference>
<reference evidence="12 13" key="1">
    <citation type="submission" date="2024-01" db="EMBL/GenBank/DDBJ databases">
        <title>The complete chloroplast genome sequence of Lithospermum erythrorhizon: insights into the phylogenetic relationship among Boraginaceae species and the maternal lineages of purple gromwells.</title>
        <authorList>
            <person name="Okada T."/>
            <person name="Watanabe K."/>
        </authorList>
    </citation>
    <scope>NUCLEOTIDE SEQUENCE [LARGE SCALE GENOMIC DNA]</scope>
</reference>
<evidence type="ECO:0000313" key="13">
    <source>
        <dbReference type="Proteomes" id="UP001454036"/>
    </source>
</evidence>
<dbReference type="GO" id="GO:0008270">
    <property type="term" value="F:zinc ion binding"/>
    <property type="evidence" value="ECO:0007669"/>
    <property type="project" value="UniProtKB-KW"/>
</dbReference>
<keyword evidence="6 9" id="KW-0863">Zinc-finger</keyword>
<dbReference type="Proteomes" id="UP001454036">
    <property type="component" value="Unassembled WGS sequence"/>
</dbReference>
<evidence type="ECO:0000256" key="5">
    <source>
        <dbReference type="ARBA" id="ARBA00022723"/>
    </source>
</evidence>
<dbReference type="EC" id="2.3.2.27" evidence="3"/>
<dbReference type="EMBL" id="BAABME010008957">
    <property type="protein sequence ID" value="GAA0174196.1"/>
    <property type="molecule type" value="Genomic_DNA"/>
</dbReference>